<dbReference type="GO" id="GO:0000151">
    <property type="term" value="C:ubiquitin ligase complex"/>
    <property type="evidence" value="ECO:0007669"/>
    <property type="project" value="TreeGrafter"/>
</dbReference>
<organism evidence="4 5">
    <name type="scientific">Russula ochroleuca</name>
    <dbReference type="NCBI Taxonomy" id="152965"/>
    <lineage>
        <taxon>Eukaryota</taxon>
        <taxon>Fungi</taxon>
        <taxon>Dikarya</taxon>
        <taxon>Basidiomycota</taxon>
        <taxon>Agaricomycotina</taxon>
        <taxon>Agaricomycetes</taxon>
        <taxon>Russulales</taxon>
        <taxon>Russulaceae</taxon>
        <taxon>Russula</taxon>
    </lineage>
</organism>
<dbReference type="PANTHER" id="PTHR12281">
    <property type="entry name" value="RP42 RELATED"/>
    <property type="match status" value="1"/>
</dbReference>
<name>A0A9P5MUM6_9AGAM</name>
<dbReference type="Pfam" id="PF03556">
    <property type="entry name" value="Cullin_binding"/>
    <property type="match status" value="1"/>
</dbReference>
<reference evidence="4" key="1">
    <citation type="submission" date="2019-10" db="EMBL/GenBank/DDBJ databases">
        <authorList>
            <consortium name="DOE Joint Genome Institute"/>
            <person name="Kuo A."/>
            <person name="Miyauchi S."/>
            <person name="Kiss E."/>
            <person name="Drula E."/>
            <person name="Kohler A."/>
            <person name="Sanchez-Garcia M."/>
            <person name="Andreopoulos B."/>
            <person name="Barry K.W."/>
            <person name="Bonito G."/>
            <person name="Buee M."/>
            <person name="Carver A."/>
            <person name="Chen C."/>
            <person name="Cichocki N."/>
            <person name="Clum A."/>
            <person name="Culley D."/>
            <person name="Crous P.W."/>
            <person name="Fauchery L."/>
            <person name="Girlanda M."/>
            <person name="Hayes R."/>
            <person name="Keri Z."/>
            <person name="LaButti K."/>
            <person name="Lipzen A."/>
            <person name="Lombard V."/>
            <person name="Magnuson J."/>
            <person name="Maillard F."/>
            <person name="Morin E."/>
            <person name="Murat C."/>
            <person name="Nolan M."/>
            <person name="Ohm R."/>
            <person name="Pangilinan J."/>
            <person name="Pereira M."/>
            <person name="Perotto S."/>
            <person name="Peter M."/>
            <person name="Riley R."/>
            <person name="Sitrit Y."/>
            <person name="Stielow B."/>
            <person name="Szollosi G."/>
            <person name="Zifcakova L."/>
            <person name="Stursova M."/>
            <person name="Spatafora J.W."/>
            <person name="Tedersoo L."/>
            <person name="Vaario L.-M."/>
            <person name="Yamada A."/>
            <person name="Yan M."/>
            <person name="Wang P."/>
            <person name="Xu J."/>
            <person name="Bruns T."/>
            <person name="Baldrian P."/>
            <person name="Vilgalys R."/>
            <person name="Henrissat B."/>
            <person name="Grigoriev I.V."/>
            <person name="Hibbett D."/>
            <person name="Nagy L.G."/>
            <person name="Martin F.M."/>
        </authorList>
    </citation>
    <scope>NUCLEOTIDE SEQUENCE</scope>
    <source>
        <strain evidence="4">Prilba</strain>
    </source>
</reference>
<dbReference type="PROSITE" id="PS51229">
    <property type="entry name" value="DCUN1"/>
    <property type="match status" value="1"/>
</dbReference>
<dbReference type="Gene3D" id="1.10.238.200">
    <property type="entry name" value="Cullin, PONY binding domain"/>
    <property type="match status" value="1"/>
</dbReference>
<dbReference type="GO" id="GO:0045116">
    <property type="term" value="P:protein neddylation"/>
    <property type="evidence" value="ECO:0007669"/>
    <property type="project" value="TreeGrafter"/>
</dbReference>
<feature type="compositionally biased region" description="Basic residues" evidence="2">
    <location>
        <begin position="76"/>
        <end position="89"/>
    </location>
</feature>
<dbReference type="GO" id="GO:0097602">
    <property type="term" value="F:cullin family protein binding"/>
    <property type="evidence" value="ECO:0007669"/>
    <property type="project" value="TreeGrafter"/>
</dbReference>
<evidence type="ECO:0000313" key="4">
    <source>
        <dbReference type="EMBL" id="KAF8479126.1"/>
    </source>
</evidence>
<reference evidence="4" key="2">
    <citation type="journal article" date="2020" name="Nat. Commun.">
        <title>Large-scale genome sequencing of mycorrhizal fungi provides insights into the early evolution of symbiotic traits.</title>
        <authorList>
            <person name="Miyauchi S."/>
            <person name="Kiss E."/>
            <person name="Kuo A."/>
            <person name="Drula E."/>
            <person name="Kohler A."/>
            <person name="Sanchez-Garcia M."/>
            <person name="Morin E."/>
            <person name="Andreopoulos B."/>
            <person name="Barry K.W."/>
            <person name="Bonito G."/>
            <person name="Buee M."/>
            <person name="Carver A."/>
            <person name="Chen C."/>
            <person name="Cichocki N."/>
            <person name="Clum A."/>
            <person name="Culley D."/>
            <person name="Crous P.W."/>
            <person name="Fauchery L."/>
            <person name="Girlanda M."/>
            <person name="Hayes R.D."/>
            <person name="Keri Z."/>
            <person name="LaButti K."/>
            <person name="Lipzen A."/>
            <person name="Lombard V."/>
            <person name="Magnuson J."/>
            <person name="Maillard F."/>
            <person name="Murat C."/>
            <person name="Nolan M."/>
            <person name="Ohm R.A."/>
            <person name="Pangilinan J."/>
            <person name="Pereira M.F."/>
            <person name="Perotto S."/>
            <person name="Peter M."/>
            <person name="Pfister S."/>
            <person name="Riley R."/>
            <person name="Sitrit Y."/>
            <person name="Stielow J.B."/>
            <person name="Szollosi G."/>
            <person name="Zifcakova L."/>
            <person name="Stursova M."/>
            <person name="Spatafora J.W."/>
            <person name="Tedersoo L."/>
            <person name="Vaario L.M."/>
            <person name="Yamada A."/>
            <person name="Yan M."/>
            <person name="Wang P."/>
            <person name="Xu J."/>
            <person name="Bruns T."/>
            <person name="Baldrian P."/>
            <person name="Vilgalys R."/>
            <person name="Dunand C."/>
            <person name="Henrissat B."/>
            <person name="Grigoriev I.V."/>
            <person name="Hibbett D."/>
            <person name="Nagy L.G."/>
            <person name="Martin F.M."/>
        </authorList>
    </citation>
    <scope>NUCLEOTIDE SEQUENCE</scope>
    <source>
        <strain evidence="4">Prilba</strain>
    </source>
</reference>
<gene>
    <name evidence="4" type="ORF">DFH94DRAFT_41263</name>
</gene>
<dbReference type="PANTHER" id="PTHR12281:SF31">
    <property type="entry name" value="DCN1-LIKE PROTEIN 3"/>
    <property type="match status" value="1"/>
</dbReference>
<accession>A0A9P5MUM6</accession>
<feature type="compositionally biased region" description="Acidic residues" evidence="2">
    <location>
        <begin position="49"/>
        <end position="58"/>
    </location>
</feature>
<dbReference type="Proteomes" id="UP000759537">
    <property type="component" value="Unassembled WGS sequence"/>
</dbReference>
<dbReference type="EMBL" id="WHVB01000010">
    <property type="protein sequence ID" value="KAF8479126.1"/>
    <property type="molecule type" value="Genomic_DNA"/>
</dbReference>
<feature type="region of interest" description="Disordered" evidence="2">
    <location>
        <begin position="1"/>
        <end position="116"/>
    </location>
</feature>
<dbReference type="InterPro" id="IPR005176">
    <property type="entry name" value="PONY_dom"/>
</dbReference>
<feature type="domain" description="DCUN1" evidence="3">
    <location>
        <begin position="121"/>
        <end position="340"/>
    </location>
</feature>
<dbReference type="Gene3D" id="1.10.238.10">
    <property type="entry name" value="EF-hand"/>
    <property type="match status" value="1"/>
</dbReference>
<evidence type="ECO:0000259" key="3">
    <source>
        <dbReference type="PROSITE" id="PS51229"/>
    </source>
</evidence>
<protein>
    <recommendedName>
        <fullName evidence="1">Defective in cullin neddylation protein</fullName>
    </recommendedName>
</protein>
<comment type="caution">
    <text evidence="4">The sequence shown here is derived from an EMBL/GenBank/DDBJ whole genome shotgun (WGS) entry which is preliminary data.</text>
</comment>
<proteinExistence type="predicted"/>
<evidence type="ECO:0000256" key="1">
    <source>
        <dbReference type="RuleBase" id="RU410713"/>
    </source>
</evidence>
<dbReference type="GO" id="GO:0032182">
    <property type="term" value="F:ubiquitin-like protein binding"/>
    <property type="evidence" value="ECO:0007669"/>
    <property type="project" value="TreeGrafter"/>
</dbReference>
<dbReference type="GO" id="GO:0031624">
    <property type="term" value="F:ubiquitin conjugating enzyme binding"/>
    <property type="evidence" value="ECO:0007669"/>
    <property type="project" value="TreeGrafter"/>
</dbReference>
<keyword evidence="5" id="KW-1185">Reference proteome</keyword>
<sequence length="355" mass="38869">MPPKRKRAQVDAEAPSSRMTRSSARGAKKDGQGTVNAAWNNSSSRPDIPGDDDDDEIQEIPMPPNKASRSGDASKAKAKAKGTKKARGRRSQEDQVDDEPARLKSSNTKRGGSDAVKLDMYSEQRAETLFSQFADEDSPDVIGAEGFERLCKEAQVPLDGALPLLLAWQFGSHEIAKISKQEWMEGTATLRVSSLASFAVVLNDLNDLVVLGRPAAAMSHVKSQRGAAYDTTRYDSYAADTRKAFSSFYTFCFALAKPESSRNIDMETACALWSVVLAPQFSLIADVTEFINVTGSYKGVNKDLWNMMLEFCRDTRKDLSNFEADGAWPTVIDDFVRWKNAQTAVQPADASVGDA</sequence>
<dbReference type="InterPro" id="IPR014764">
    <property type="entry name" value="DCN-prot"/>
</dbReference>
<evidence type="ECO:0000256" key="2">
    <source>
        <dbReference type="SAM" id="MobiDB-lite"/>
    </source>
</evidence>
<feature type="compositionally biased region" description="Polar residues" evidence="2">
    <location>
        <begin position="33"/>
        <end position="45"/>
    </location>
</feature>
<comment type="function">
    <text evidence="1">Neddylation of cullins play an essential role in the regulation of SCF-type complexes activity.</text>
</comment>
<evidence type="ECO:0000313" key="5">
    <source>
        <dbReference type="Proteomes" id="UP000759537"/>
    </source>
</evidence>
<dbReference type="OrthoDB" id="27198at2759"/>
<dbReference type="InterPro" id="IPR042460">
    <property type="entry name" value="DCN1-like_PONY"/>
</dbReference>
<dbReference type="AlphaFoldDB" id="A0A9P5MUM6"/>